<evidence type="ECO:0000313" key="2">
    <source>
        <dbReference type="EMBL" id="QBQ98175.1"/>
    </source>
</evidence>
<accession>A0A4P7CQS1</accession>
<sequence>MRETFLDRAISWVSPSAGVQRMRARAALESGRVAARAFDGASKNLRGLNWRTPGTSGNAELVPALAALRNRSRDLVRNNGYIKHALRVWGANLVGTGIVAKFDNKRVQTAWTAWIDQCDADGLLNFYGLQLMVARAMKESGECLVRFRVRRLDDGLDVPLQLQVLEADYLDSSRMGLIDGGFCVAGVQFDRIGRRVGYWLFDQHPGELIQVTTRIQSRFVPASEVLHLFDPTTRPNTVRGLPEFAVSIWRARDLDEYHEAERVRKKIEACFAGFIIGSAESGPVGSPVSASVTGSTRVQVEQLEPGTLSYLNPDEDIKFATPTSNGDFEPYNRAELRAIAAGSDVTYEQLTGDFSQVNFTSGRMGKMEFKRILEQQQWLIFIPMFCNAVANRFVQTGYLAGRFAKPVAPRDWTAPRIEMVDPLRETKAMVEQINEGLISRAEAQRQIGQDPATMNKEIGEDTFVPKVPAAQANTADGSASDTSGASAEEPPDKSVPKD</sequence>
<dbReference type="NCBIfam" id="TIGR01539">
    <property type="entry name" value="portal_lambda"/>
    <property type="match status" value="1"/>
</dbReference>
<dbReference type="Pfam" id="PF05136">
    <property type="entry name" value="Phage_portal_2"/>
    <property type="match status" value="1"/>
</dbReference>
<dbReference type="RefSeq" id="WP_134749751.1">
    <property type="nucleotide sequence ID" value="NZ_CP038148.1"/>
</dbReference>
<protein>
    <submittedName>
        <fullName evidence="2">Phage portal protein</fullName>
    </submittedName>
</protein>
<dbReference type="KEGG" id="ppai:E1956_13990"/>
<name>A0A4P7CQS1_9BURK</name>
<reference evidence="2 3" key="1">
    <citation type="submission" date="2019-03" db="EMBL/GenBank/DDBJ databases">
        <title>Paraburkholderia sp. 7MH5, isolated from subtropical forest soil.</title>
        <authorList>
            <person name="Gao Z.-H."/>
            <person name="Qiu L.-H."/>
        </authorList>
    </citation>
    <scope>NUCLEOTIDE SEQUENCE [LARGE SCALE GENOMIC DNA]</scope>
    <source>
        <strain evidence="2 3">7MH5</strain>
    </source>
</reference>
<proteinExistence type="predicted"/>
<gene>
    <name evidence="2" type="ORF">E1956_13990</name>
</gene>
<evidence type="ECO:0000256" key="1">
    <source>
        <dbReference type="SAM" id="MobiDB-lite"/>
    </source>
</evidence>
<dbReference type="Proteomes" id="UP000295727">
    <property type="component" value="Chromosome 1"/>
</dbReference>
<dbReference type="AlphaFoldDB" id="A0A4P7CQS1"/>
<feature type="region of interest" description="Disordered" evidence="1">
    <location>
        <begin position="453"/>
        <end position="498"/>
    </location>
</feature>
<dbReference type="GO" id="GO:0005198">
    <property type="term" value="F:structural molecule activity"/>
    <property type="evidence" value="ECO:0007669"/>
    <property type="project" value="InterPro"/>
</dbReference>
<keyword evidence="3" id="KW-1185">Reference proteome</keyword>
<dbReference type="OrthoDB" id="622132at2"/>
<dbReference type="GO" id="GO:0019068">
    <property type="term" value="P:virion assembly"/>
    <property type="evidence" value="ECO:0007669"/>
    <property type="project" value="InterPro"/>
</dbReference>
<feature type="compositionally biased region" description="Low complexity" evidence="1">
    <location>
        <begin position="474"/>
        <end position="487"/>
    </location>
</feature>
<organism evidence="2 3">
    <name type="scientific">Paraburkholderia pallida</name>
    <dbReference type="NCBI Taxonomy" id="2547399"/>
    <lineage>
        <taxon>Bacteria</taxon>
        <taxon>Pseudomonadati</taxon>
        <taxon>Pseudomonadota</taxon>
        <taxon>Betaproteobacteria</taxon>
        <taxon>Burkholderiales</taxon>
        <taxon>Burkholderiaceae</taxon>
        <taxon>Paraburkholderia</taxon>
    </lineage>
</organism>
<dbReference type="InterPro" id="IPR006429">
    <property type="entry name" value="Phage_lambda_portal"/>
</dbReference>
<evidence type="ECO:0000313" key="3">
    <source>
        <dbReference type="Proteomes" id="UP000295727"/>
    </source>
</evidence>
<dbReference type="EMBL" id="CP038148">
    <property type="protein sequence ID" value="QBQ98175.1"/>
    <property type="molecule type" value="Genomic_DNA"/>
</dbReference>